<feature type="transmembrane region" description="Helical" evidence="1">
    <location>
        <begin position="254"/>
        <end position="274"/>
    </location>
</feature>
<organism evidence="2 3">
    <name type="scientific">Ambrosiozyma monospora</name>
    <name type="common">Yeast</name>
    <name type="synonym">Endomycopsis monosporus</name>
    <dbReference type="NCBI Taxonomy" id="43982"/>
    <lineage>
        <taxon>Eukaryota</taxon>
        <taxon>Fungi</taxon>
        <taxon>Dikarya</taxon>
        <taxon>Ascomycota</taxon>
        <taxon>Saccharomycotina</taxon>
        <taxon>Pichiomycetes</taxon>
        <taxon>Pichiales</taxon>
        <taxon>Pichiaceae</taxon>
        <taxon>Ambrosiozyma</taxon>
    </lineage>
</organism>
<keyword evidence="3" id="KW-1185">Reference proteome</keyword>
<dbReference type="Proteomes" id="UP001165063">
    <property type="component" value="Unassembled WGS sequence"/>
</dbReference>
<feature type="transmembrane region" description="Helical" evidence="1">
    <location>
        <begin position="187"/>
        <end position="211"/>
    </location>
</feature>
<evidence type="ECO:0000313" key="3">
    <source>
        <dbReference type="Proteomes" id="UP001165063"/>
    </source>
</evidence>
<reference evidence="2" key="1">
    <citation type="submission" date="2023-04" db="EMBL/GenBank/DDBJ databases">
        <title>Ambrosiozyma monospora NBRC 1965.</title>
        <authorList>
            <person name="Ichikawa N."/>
            <person name="Sato H."/>
            <person name="Tonouchi N."/>
        </authorList>
    </citation>
    <scope>NUCLEOTIDE SEQUENCE</scope>
    <source>
        <strain evidence="2">NBRC 1965</strain>
    </source>
</reference>
<gene>
    <name evidence="2" type="ORF">Amon01_000415200</name>
</gene>
<evidence type="ECO:0000256" key="1">
    <source>
        <dbReference type="SAM" id="Phobius"/>
    </source>
</evidence>
<name>A0A9W6YYR7_AMBMO</name>
<dbReference type="EMBL" id="BSXU01001939">
    <property type="protein sequence ID" value="GMG32579.1"/>
    <property type="molecule type" value="Genomic_DNA"/>
</dbReference>
<keyword evidence="1" id="KW-0472">Membrane</keyword>
<keyword evidence="1" id="KW-0812">Transmembrane</keyword>
<feature type="transmembrane region" description="Helical" evidence="1">
    <location>
        <begin position="96"/>
        <end position="115"/>
    </location>
</feature>
<proteinExistence type="predicted"/>
<feature type="transmembrane region" description="Helical" evidence="1">
    <location>
        <begin position="38"/>
        <end position="56"/>
    </location>
</feature>
<dbReference type="AlphaFoldDB" id="A0A9W6YYR7"/>
<feature type="transmembrane region" description="Helical" evidence="1">
    <location>
        <begin position="127"/>
        <end position="150"/>
    </location>
</feature>
<sequence length="318" mass="36042">MTPIQLPEEHENKEIVKTNDNLNSFTQKLIDVLYIPRIYTIPIQISALVVVNHLCYASSMSNMGCPDIMMCACFTSICLSLVFSGLGIFFKTVVCNLVVGLSTLTAFTLCFTRTMQVFQLQETTIETWTLVCLLMVTALEVNLIDLYTVVQEAPSYIQLPTIKTESVDYYHVYSRDIEDELGDDSMLWIWFSILASVASIPIPFVLFCLYFEMQESMYTHLDYSVLCYCGLDASVVGAMWRLWVMCSDNKYQHFAVLAYSLFPLAITFTLSILLNANEDLAHNWKSIVGACLTLISVVFNMFSIEFIPDRDAAISVFN</sequence>
<keyword evidence="1" id="KW-1133">Transmembrane helix</keyword>
<accession>A0A9W6YYR7</accession>
<feature type="transmembrane region" description="Helical" evidence="1">
    <location>
        <begin position="68"/>
        <end position="90"/>
    </location>
</feature>
<feature type="transmembrane region" description="Helical" evidence="1">
    <location>
        <begin position="286"/>
        <end position="307"/>
    </location>
</feature>
<comment type="caution">
    <text evidence="2">The sequence shown here is derived from an EMBL/GenBank/DDBJ whole genome shotgun (WGS) entry which is preliminary data.</text>
</comment>
<evidence type="ECO:0000313" key="2">
    <source>
        <dbReference type="EMBL" id="GMG32579.1"/>
    </source>
</evidence>
<protein>
    <submittedName>
        <fullName evidence="2">Unnamed protein product</fullName>
    </submittedName>
</protein>
<feature type="transmembrane region" description="Helical" evidence="1">
    <location>
        <begin position="223"/>
        <end position="242"/>
    </location>
</feature>